<dbReference type="Gene3D" id="3.40.50.10490">
    <property type="entry name" value="Glucose-6-phosphate isomerase like protein, domain 1"/>
    <property type="match status" value="1"/>
</dbReference>
<dbReference type="GO" id="GO:0016853">
    <property type="term" value="F:isomerase activity"/>
    <property type="evidence" value="ECO:0007669"/>
    <property type="project" value="UniProtKB-KW"/>
</dbReference>
<dbReference type="CDD" id="cd05006">
    <property type="entry name" value="SIS_GmhA"/>
    <property type="match status" value="1"/>
</dbReference>
<organism evidence="2 3">
    <name type="scientific">Acetobacter sacchari</name>
    <dbReference type="NCBI Taxonomy" id="2661687"/>
    <lineage>
        <taxon>Bacteria</taxon>
        <taxon>Pseudomonadati</taxon>
        <taxon>Pseudomonadota</taxon>
        <taxon>Alphaproteobacteria</taxon>
        <taxon>Acetobacterales</taxon>
        <taxon>Acetobacteraceae</taxon>
        <taxon>Acetobacter</taxon>
    </lineage>
</organism>
<reference evidence="2 3" key="1">
    <citation type="submission" date="2021-03" db="EMBL/GenBank/DDBJ databases">
        <title>The complete genome sequence of Acetobacter sacchari TBRC 11175.</title>
        <authorList>
            <person name="Charoenyingcharoen P."/>
            <person name="Yukphan P."/>
        </authorList>
    </citation>
    <scope>NUCLEOTIDE SEQUENCE [LARGE SCALE GENOMIC DNA]</scope>
    <source>
        <strain evidence="2 3">TBRC 11175</strain>
    </source>
</reference>
<dbReference type="InterPro" id="IPR035461">
    <property type="entry name" value="GmhA/DiaA"/>
</dbReference>
<accession>A0ABS3LT28</accession>
<dbReference type="Pfam" id="PF13580">
    <property type="entry name" value="SIS_2"/>
    <property type="match status" value="1"/>
</dbReference>
<dbReference type="InterPro" id="IPR050099">
    <property type="entry name" value="SIS_GmhA/DiaA_subfam"/>
</dbReference>
<dbReference type="Proteomes" id="UP000664771">
    <property type="component" value="Unassembled WGS sequence"/>
</dbReference>
<feature type="domain" description="SIS" evidence="1">
    <location>
        <begin position="32"/>
        <end position="190"/>
    </location>
</feature>
<dbReference type="EMBL" id="JAFVMF010000004">
    <property type="protein sequence ID" value="MBO1359072.1"/>
    <property type="molecule type" value="Genomic_DNA"/>
</dbReference>
<dbReference type="PANTHER" id="PTHR30390">
    <property type="entry name" value="SEDOHEPTULOSE 7-PHOSPHATE ISOMERASE / DNAA INITIATOR-ASSOCIATING FACTOR FOR REPLICATION INITIATION"/>
    <property type="match status" value="1"/>
</dbReference>
<keyword evidence="3" id="KW-1185">Reference proteome</keyword>
<dbReference type="RefSeq" id="WP_207880056.1">
    <property type="nucleotide sequence ID" value="NZ_JAFVMF010000004.1"/>
</dbReference>
<sequence>MADYLRRSAETMAAFAEDAAAQAAMLELAERVSTSLAAGGRLLVAGNGGSAADAQHIAAEFTGRLMYDRRPLSAVALTTDSSSLTAISNDYGFAEVFARQVSALGCPGDVFLGISTSGKSPNILRAFEAAREAGVITAAFSGETGIVGATCDVTVAVPSAWTPLIQQMHITAGHIVCGLVERTLCPRHVEG</sequence>
<dbReference type="PROSITE" id="PS51464">
    <property type="entry name" value="SIS"/>
    <property type="match status" value="1"/>
</dbReference>
<proteinExistence type="predicted"/>
<evidence type="ECO:0000313" key="3">
    <source>
        <dbReference type="Proteomes" id="UP000664771"/>
    </source>
</evidence>
<dbReference type="SUPFAM" id="SSF53697">
    <property type="entry name" value="SIS domain"/>
    <property type="match status" value="1"/>
</dbReference>
<protein>
    <submittedName>
        <fullName evidence="2">D-sedoheptulose 7-phosphate isomerase</fullName>
    </submittedName>
</protein>
<evidence type="ECO:0000313" key="2">
    <source>
        <dbReference type="EMBL" id="MBO1359072.1"/>
    </source>
</evidence>
<keyword evidence="2" id="KW-0413">Isomerase</keyword>
<name>A0ABS3LT28_9PROT</name>
<dbReference type="InterPro" id="IPR046348">
    <property type="entry name" value="SIS_dom_sf"/>
</dbReference>
<gene>
    <name evidence="2" type="ORF">J2D73_04570</name>
</gene>
<evidence type="ECO:0000259" key="1">
    <source>
        <dbReference type="PROSITE" id="PS51464"/>
    </source>
</evidence>
<comment type="caution">
    <text evidence="2">The sequence shown here is derived from an EMBL/GenBank/DDBJ whole genome shotgun (WGS) entry which is preliminary data.</text>
</comment>
<dbReference type="InterPro" id="IPR001347">
    <property type="entry name" value="SIS_dom"/>
</dbReference>